<evidence type="ECO:0000256" key="6">
    <source>
        <dbReference type="ARBA" id="ARBA00023186"/>
    </source>
</evidence>
<keyword evidence="2" id="KW-0597">Phosphoprotein</keyword>
<dbReference type="InterPro" id="IPR013126">
    <property type="entry name" value="Hsp_70_fam"/>
</dbReference>
<evidence type="ECO:0000313" key="7">
    <source>
        <dbReference type="EMBL" id="TYK47018.1"/>
    </source>
</evidence>
<dbReference type="InterPro" id="IPR043129">
    <property type="entry name" value="ATPase_NBD"/>
</dbReference>
<dbReference type="AlphaFoldDB" id="A0A5D3FGC9"/>
<keyword evidence="4" id="KW-0067">ATP-binding</keyword>
<dbReference type="SUPFAM" id="SSF53067">
    <property type="entry name" value="Actin-like ATPase domain"/>
    <property type="match status" value="2"/>
</dbReference>
<dbReference type="FunFam" id="3.90.640.10:FF:000003">
    <property type="entry name" value="Molecular chaperone DnaK"/>
    <property type="match status" value="1"/>
</dbReference>
<dbReference type="PROSITE" id="PS00297">
    <property type="entry name" value="HSP70_1"/>
    <property type="match status" value="1"/>
</dbReference>
<dbReference type="InterPro" id="IPR029047">
    <property type="entry name" value="HSP70_peptide-bd_sf"/>
</dbReference>
<evidence type="ECO:0000256" key="2">
    <source>
        <dbReference type="ARBA" id="ARBA00022553"/>
    </source>
</evidence>
<dbReference type="Gene3D" id="3.90.640.10">
    <property type="entry name" value="Actin, Chain A, domain 4"/>
    <property type="match status" value="1"/>
</dbReference>
<dbReference type="Pfam" id="PF00012">
    <property type="entry name" value="HSP70"/>
    <property type="match status" value="1"/>
</dbReference>
<accession>A0A5D3FGC9</accession>
<evidence type="ECO:0000256" key="3">
    <source>
        <dbReference type="ARBA" id="ARBA00022741"/>
    </source>
</evidence>
<protein>
    <submittedName>
        <fullName evidence="7">Hsp70 family protein</fullName>
    </submittedName>
</protein>
<comment type="similarity">
    <text evidence="1">Belongs to the heat shock protein 70 family.</text>
</comment>
<dbReference type="Gene3D" id="3.30.420.40">
    <property type="match status" value="2"/>
</dbReference>
<dbReference type="GO" id="GO:0005524">
    <property type="term" value="F:ATP binding"/>
    <property type="evidence" value="ECO:0007669"/>
    <property type="project" value="UniProtKB-KW"/>
</dbReference>
<keyword evidence="8" id="KW-1185">Reference proteome</keyword>
<dbReference type="PRINTS" id="PR00301">
    <property type="entry name" value="HEATSHOCK70"/>
</dbReference>
<dbReference type="EMBL" id="VSRQ01000005">
    <property type="protein sequence ID" value="TYK47018.1"/>
    <property type="molecule type" value="Genomic_DNA"/>
</dbReference>
<keyword evidence="3" id="KW-0547">Nucleotide-binding</keyword>
<dbReference type="GO" id="GO:0140662">
    <property type="term" value="F:ATP-dependent protein folding chaperone"/>
    <property type="evidence" value="ECO:0007669"/>
    <property type="project" value="InterPro"/>
</dbReference>
<dbReference type="SUPFAM" id="SSF100920">
    <property type="entry name" value="Heat shock protein 70kD (HSP70), peptide-binding domain"/>
    <property type="match status" value="1"/>
</dbReference>
<dbReference type="RefSeq" id="WP_148763114.1">
    <property type="nucleotide sequence ID" value="NZ_VSRQ01000005.1"/>
</dbReference>
<evidence type="ECO:0000256" key="4">
    <source>
        <dbReference type="ARBA" id="ARBA00022840"/>
    </source>
</evidence>
<gene>
    <name evidence="7" type="ORF">FXF68_24705</name>
</gene>
<evidence type="ECO:0000256" key="5">
    <source>
        <dbReference type="ARBA" id="ARBA00023016"/>
    </source>
</evidence>
<dbReference type="InterPro" id="IPR018181">
    <property type="entry name" value="Heat_shock_70_CS"/>
</dbReference>
<proteinExistence type="inferred from homology"/>
<sequence>MTRTTIDVGIDLGTTNSAIAVLDGVEPRIVKNDAEQSDVTPSAVRVDRQGRVSVGRAAKQRSEEDPDNTCVEFKLQMGIAVPPKVFAATGRSMAPEELSAEVLRSLRQDAAKHLGAEVEAAVITVPAAFELSACDATRAAAERAGLVQSPLLQEPTAAALAHGFQSADDAFWLVYDFGGGTFDAAVVRIRDGELTVVDHRGDNNLGGKQVDWAVVEELLIPAVAREHPIGDLRRGNPARRRHVSKLKLAAEAAKIQLSRVASTEIVVELHDDSDRPFEFFYDLTRAEVERLAEPFVVRTVNLCRKALADSGLGPGDVERALLVGGPTLAPYLRERLADPQAGLGIPLDWSQDPITVVARGAAVFAGAQRLDPALAGPPPPSGEYAVELEYRPMGPEIEPFVGGRVTGADTAGCSVEFVNDGTRPPWRSGRIPLSADGMFTTTLWAEKGRANAFRIELTDATGARRPVTPDTLTYTVGGVDTQPPLTHSIGVGLDGNKVEPLFRKGTPLPARRRARLRTTVAVSRGAGQGERGRGMIRIPVLEGEHARANRNRRVGRIEVRPDQVVRDVPEGSAVELTVTVDESRTVVARAYVPLLDEEFDCVLDLRTEAPPDPAELAREVAAEKERLAEVRRKADELGDARGAGVLARIDAERVVPTLDAEVDAASADPDAAAAAGRRLMDLRASVDEVEDEIEWPALVAAANELLPTVREVVQEAGEESHRSALRRAEEALQDAVAAHDADLLRQRTVELRRVLVQVLDYSGELPFLLFDRLCSMRPDMSDQREAAHLIATGRRAADAGDAPALRRVNSALTDLLPERTRLDPLSTVRMGR</sequence>
<dbReference type="Proteomes" id="UP000323505">
    <property type="component" value="Unassembled WGS sequence"/>
</dbReference>
<name>A0A5D3FGC9_9ACTN</name>
<dbReference type="PANTHER" id="PTHR19375">
    <property type="entry name" value="HEAT SHOCK PROTEIN 70KDA"/>
    <property type="match status" value="1"/>
</dbReference>
<organism evidence="7 8">
    <name type="scientific">Actinomadura decatromicini</name>
    <dbReference type="NCBI Taxonomy" id="2604572"/>
    <lineage>
        <taxon>Bacteria</taxon>
        <taxon>Bacillati</taxon>
        <taxon>Actinomycetota</taxon>
        <taxon>Actinomycetes</taxon>
        <taxon>Streptosporangiales</taxon>
        <taxon>Thermomonosporaceae</taxon>
        <taxon>Actinomadura</taxon>
    </lineage>
</organism>
<dbReference type="CDD" id="cd24029">
    <property type="entry name" value="ASKHA_NBD_HSP70_DnaK_HscA_HscC"/>
    <property type="match status" value="1"/>
</dbReference>
<keyword evidence="6" id="KW-0143">Chaperone</keyword>
<dbReference type="Gene3D" id="2.60.34.10">
    <property type="entry name" value="Substrate Binding Domain Of DNAk, Chain A, domain 1"/>
    <property type="match status" value="1"/>
</dbReference>
<reference evidence="7 8" key="1">
    <citation type="submission" date="2019-08" db="EMBL/GenBank/DDBJ databases">
        <title>Actinomadura sp. nov. CYP1-5 isolated from mountain soil.</title>
        <authorList>
            <person name="Songsumanus A."/>
            <person name="Kuncharoen N."/>
            <person name="Kudo T."/>
            <person name="Yuki M."/>
            <person name="Igarashi Y."/>
            <person name="Tanasupawat S."/>
        </authorList>
    </citation>
    <scope>NUCLEOTIDE SEQUENCE [LARGE SCALE GENOMIC DNA]</scope>
    <source>
        <strain evidence="7 8">CYP1-5</strain>
    </source>
</reference>
<evidence type="ECO:0000256" key="1">
    <source>
        <dbReference type="ARBA" id="ARBA00007381"/>
    </source>
</evidence>
<evidence type="ECO:0000313" key="8">
    <source>
        <dbReference type="Proteomes" id="UP000323505"/>
    </source>
</evidence>
<comment type="caution">
    <text evidence="7">The sequence shown here is derived from an EMBL/GenBank/DDBJ whole genome shotgun (WGS) entry which is preliminary data.</text>
</comment>
<keyword evidence="5" id="KW-0346">Stress response</keyword>